<dbReference type="RefSeq" id="XP_022655835.1">
    <property type="nucleotide sequence ID" value="XM_022800100.1"/>
</dbReference>
<dbReference type="RefSeq" id="XP_022655834.1">
    <property type="nucleotide sequence ID" value="XM_022800099.1"/>
</dbReference>
<dbReference type="EnsemblMetazoa" id="XM_022800099">
    <property type="protein sequence ID" value="XP_022655834"/>
    <property type="gene ID" value="LOC111248198"/>
</dbReference>
<dbReference type="KEGG" id="vde:111248198"/>
<dbReference type="GeneID" id="111248198"/>
<accession>A0A7M7JR46</accession>
<dbReference type="EnsemblMetazoa" id="XM_022800094">
    <property type="protein sequence ID" value="XP_022655829"/>
    <property type="gene ID" value="LOC111248198"/>
</dbReference>
<dbReference type="Proteomes" id="UP000594260">
    <property type="component" value="Unplaced"/>
</dbReference>
<reference evidence="2" key="1">
    <citation type="submission" date="2021-01" db="UniProtKB">
        <authorList>
            <consortium name="EnsemblMetazoa"/>
        </authorList>
    </citation>
    <scope>IDENTIFICATION</scope>
</reference>
<dbReference type="EnsemblMetazoa" id="XM_022800097">
    <property type="protein sequence ID" value="XP_022655832"/>
    <property type="gene ID" value="LOC111248198"/>
</dbReference>
<dbReference type="EnsemblMetazoa" id="XM_022800093">
    <property type="protein sequence ID" value="XP_022655828"/>
    <property type="gene ID" value="LOC111248198"/>
</dbReference>
<dbReference type="RefSeq" id="XP_022655829.1">
    <property type="nucleotide sequence ID" value="XM_022800094.1"/>
</dbReference>
<dbReference type="RefSeq" id="XP_022655831.1">
    <property type="nucleotide sequence ID" value="XM_022800096.1"/>
</dbReference>
<dbReference type="RefSeq" id="XP_022655832.1">
    <property type="nucleotide sequence ID" value="XM_022800097.1"/>
</dbReference>
<name>A0A7M7JR46_VARDE</name>
<dbReference type="RefSeq" id="XP_022655833.1">
    <property type="nucleotide sequence ID" value="XM_022800098.1"/>
</dbReference>
<proteinExistence type="predicted"/>
<protein>
    <submittedName>
        <fullName evidence="2">Uncharacterized protein</fullName>
    </submittedName>
</protein>
<dbReference type="RefSeq" id="XP_022655830.1">
    <property type="nucleotide sequence ID" value="XM_022800095.1"/>
</dbReference>
<keyword evidence="1" id="KW-0732">Signal</keyword>
<evidence type="ECO:0000313" key="2">
    <source>
        <dbReference type="EnsemblMetazoa" id="XP_022655829"/>
    </source>
</evidence>
<dbReference type="EnsemblMetazoa" id="XM_022800098">
    <property type="protein sequence ID" value="XP_022655833"/>
    <property type="gene ID" value="LOC111248198"/>
</dbReference>
<dbReference type="EnsemblMetazoa" id="XM_022800096">
    <property type="protein sequence ID" value="XP_022655831"/>
    <property type="gene ID" value="LOC111248198"/>
</dbReference>
<evidence type="ECO:0000313" key="3">
    <source>
        <dbReference type="Proteomes" id="UP000594260"/>
    </source>
</evidence>
<feature type="signal peptide" evidence="1">
    <location>
        <begin position="1"/>
        <end position="24"/>
    </location>
</feature>
<dbReference type="RefSeq" id="XP_022655828.1">
    <property type="nucleotide sequence ID" value="XM_022800093.1"/>
</dbReference>
<sequence>MNLLPHVLCSSLLILPALIHLSESTHHVEGVKHVIALKVVHKKMKKYLPKLIKSIHAVPVPVPLYVAVPDKKGFILHTTRLPDHLPPESPCQYAQYWRPKDLYGTGCDHHFGW</sequence>
<dbReference type="EnsemblMetazoa" id="XM_022800100">
    <property type="protein sequence ID" value="XP_022655835"/>
    <property type="gene ID" value="LOC111248198"/>
</dbReference>
<dbReference type="AlphaFoldDB" id="A0A7M7JR46"/>
<evidence type="ECO:0000256" key="1">
    <source>
        <dbReference type="SAM" id="SignalP"/>
    </source>
</evidence>
<keyword evidence="3" id="KW-1185">Reference proteome</keyword>
<feature type="chain" id="PRO_5036207245" evidence="1">
    <location>
        <begin position="25"/>
        <end position="113"/>
    </location>
</feature>
<dbReference type="EnsemblMetazoa" id="XM_022800095">
    <property type="protein sequence ID" value="XP_022655830"/>
    <property type="gene ID" value="LOC111248198"/>
</dbReference>
<organism evidence="2 3">
    <name type="scientific">Varroa destructor</name>
    <name type="common">Honeybee mite</name>
    <dbReference type="NCBI Taxonomy" id="109461"/>
    <lineage>
        <taxon>Eukaryota</taxon>
        <taxon>Metazoa</taxon>
        <taxon>Ecdysozoa</taxon>
        <taxon>Arthropoda</taxon>
        <taxon>Chelicerata</taxon>
        <taxon>Arachnida</taxon>
        <taxon>Acari</taxon>
        <taxon>Parasitiformes</taxon>
        <taxon>Mesostigmata</taxon>
        <taxon>Gamasina</taxon>
        <taxon>Dermanyssoidea</taxon>
        <taxon>Varroidae</taxon>
        <taxon>Varroa</taxon>
    </lineage>
</organism>
<dbReference type="InParanoid" id="A0A7M7JR46"/>